<protein>
    <submittedName>
        <fullName evidence="3">Polyhydroxyalkanoate depolymerase</fullName>
    </submittedName>
</protein>
<dbReference type="Proteomes" id="UP001171620">
    <property type="component" value="Unassembled WGS sequence"/>
</dbReference>
<reference evidence="3" key="1">
    <citation type="submission" date="2023-07" db="EMBL/GenBank/DDBJ databases">
        <title>A collection of bacterial strains from the Burkholderia cepacia Research Laboratory and Repository.</title>
        <authorList>
            <person name="Lipuma J."/>
            <person name="Spilker T."/>
            <person name="Caverly L."/>
        </authorList>
    </citation>
    <scope>NUCLEOTIDE SEQUENCE</scope>
    <source>
        <strain evidence="3">AU44268</strain>
    </source>
</reference>
<comment type="caution">
    <text evidence="3">The sequence shown here is derived from an EMBL/GenBank/DDBJ whole genome shotgun (WGS) entry which is preliminary data.</text>
</comment>
<dbReference type="RefSeq" id="WP_046424412.1">
    <property type="nucleotide sequence ID" value="NZ_CADFFA010000004.1"/>
</dbReference>
<proteinExistence type="predicted"/>
<sequence>MLYQLHEFQRAMLSPLTAWAQAASKSFANPSSPFSLMPGAPRMAAAYELLYRLGKDYEKPEFNIHQIVKDGHNIPIVEQTIIEKPFCRLLRFKRYADDADAVTQLKDEPVVLVCAPLSGHHSTLLRDTVRTLLQDHKVYITDWIDARMVPVEVGPFHLHDYIAYIQEFIRHIGARNVHVISVCQPTVPVLAAISLMASRGEDTPLTMTMMGGPIDARRSPTSVNSLATQHSTAWFENNVIHTVPANYPGEGRHVYPGFLQHTGFVAMNPERHAQSHWDFYQSLLRGDEDDAEAHRQFYDEYNAVLDMAAEYYLETIRVVFQEFRLAEGTWDVEGERVRPQDIKHTALMTIEGELDDISGSGQTHVAHELCMGIPQDDRRSLTAEKCGHYGIFSGRRWRTIIYPQLRDFIREHAPEPKHGATKTPGNAPVESTAATGTTGTTAAPLAAVSADKPQPETATRTTAAAAKRSRPKTPAATVAPAKTAAAKAAPGAKRAAGTRAKSVRARKAA</sequence>
<feature type="region of interest" description="Disordered" evidence="1">
    <location>
        <begin position="415"/>
        <end position="509"/>
    </location>
</feature>
<dbReference type="InterPro" id="IPR029058">
    <property type="entry name" value="AB_hydrolase_fold"/>
</dbReference>
<feature type="compositionally biased region" description="Low complexity" evidence="1">
    <location>
        <begin position="457"/>
        <end position="500"/>
    </location>
</feature>
<gene>
    <name evidence="3" type="primary">phaZ</name>
    <name evidence="3" type="ORF">QZM33_24780</name>
</gene>
<dbReference type="PIRSF" id="PIRSF020818">
    <property type="entry name" value="PHB_depoly_PhaZ"/>
    <property type="match status" value="1"/>
</dbReference>
<dbReference type="SUPFAM" id="SSF53474">
    <property type="entry name" value="alpha/beta-Hydrolases"/>
    <property type="match status" value="1"/>
</dbReference>
<dbReference type="Pfam" id="PF06850">
    <property type="entry name" value="PHB_depo_C"/>
    <property type="match status" value="1"/>
</dbReference>
<feature type="compositionally biased region" description="Low complexity" evidence="1">
    <location>
        <begin position="432"/>
        <end position="447"/>
    </location>
</feature>
<name>A0AAW7T7X4_BURVI</name>
<dbReference type="PANTHER" id="PTHR36837">
    <property type="entry name" value="POLY(3-HYDROXYALKANOATE) POLYMERASE SUBUNIT PHAC"/>
    <property type="match status" value="1"/>
</dbReference>
<evidence type="ECO:0000256" key="1">
    <source>
        <dbReference type="SAM" id="MobiDB-lite"/>
    </source>
</evidence>
<dbReference type="NCBIfam" id="TIGR01849">
    <property type="entry name" value="PHB_depoly_PhaZ"/>
    <property type="match status" value="1"/>
</dbReference>
<feature type="domain" description="PHB de-polymerase C-terminal" evidence="2">
    <location>
        <begin position="211"/>
        <end position="412"/>
    </location>
</feature>
<dbReference type="InterPro" id="IPR009656">
    <property type="entry name" value="PHB_depo_C"/>
</dbReference>
<accession>A0AAW7T7X4</accession>
<organism evidence="3 4">
    <name type="scientific">Burkholderia vietnamiensis</name>
    <dbReference type="NCBI Taxonomy" id="60552"/>
    <lineage>
        <taxon>Bacteria</taxon>
        <taxon>Pseudomonadati</taxon>
        <taxon>Pseudomonadota</taxon>
        <taxon>Betaproteobacteria</taxon>
        <taxon>Burkholderiales</taxon>
        <taxon>Burkholderiaceae</taxon>
        <taxon>Burkholderia</taxon>
        <taxon>Burkholderia cepacia complex</taxon>
    </lineage>
</organism>
<evidence type="ECO:0000259" key="2">
    <source>
        <dbReference type="Pfam" id="PF06850"/>
    </source>
</evidence>
<evidence type="ECO:0000313" key="3">
    <source>
        <dbReference type="EMBL" id="MDN7798163.1"/>
    </source>
</evidence>
<dbReference type="InterPro" id="IPR010915">
    <property type="entry name" value="PHB_depoly_PhaZ"/>
</dbReference>
<dbReference type="EMBL" id="JAUJRV010000026">
    <property type="protein sequence ID" value="MDN7798163.1"/>
    <property type="molecule type" value="Genomic_DNA"/>
</dbReference>
<dbReference type="AlphaFoldDB" id="A0AAW7T7X4"/>
<evidence type="ECO:0000313" key="4">
    <source>
        <dbReference type="Proteomes" id="UP001171620"/>
    </source>
</evidence>
<dbReference type="PANTHER" id="PTHR36837:SF4">
    <property type="entry name" value="BLR0908 PROTEIN"/>
    <property type="match status" value="1"/>
</dbReference>
<dbReference type="InterPro" id="IPR051321">
    <property type="entry name" value="PHA/PHB_synthase"/>
</dbReference>